<feature type="domain" description="HTH cro/C1-type" evidence="1">
    <location>
        <begin position="27"/>
        <end position="70"/>
    </location>
</feature>
<dbReference type="EMBL" id="PIOC01000003">
    <property type="protein sequence ID" value="RDW21435.1"/>
    <property type="molecule type" value="Genomic_DNA"/>
</dbReference>
<proteinExistence type="predicted"/>
<protein>
    <submittedName>
        <fullName evidence="2">XRE family transcriptional regulator</fullName>
    </submittedName>
</protein>
<evidence type="ECO:0000313" key="3">
    <source>
        <dbReference type="Proteomes" id="UP000257143"/>
    </source>
</evidence>
<dbReference type="Proteomes" id="UP000257143">
    <property type="component" value="Unassembled WGS sequence"/>
</dbReference>
<dbReference type="Gene3D" id="1.10.260.40">
    <property type="entry name" value="lambda repressor-like DNA-binding domains"/>
    <property type="match status" value="1"/>
</dbReference>
<dbReference type="PROSITE" id="PS50943">
    <property type="entry name" value="HTH_CROC1"/>
    <property type="match status" value="1"/>
</dbReference>
<name>A0A3D8Q2V8_9BACI</name>
<keyword evidence="3" id="KW-1185">Reference proteome</keyword>
<dbReference type="AlphaFoldDB" id="A0A3D8Q2V8"/>
<evidence type="ECO:0000259" key="1">
    <source>
        <dbReference type="PROSITE" id="PS50943"/>
    </source>
</evidence>
<reference evidence="3" key="1">
    <citation type="submission" date="2017-11" db="EMBL/GenBank/DDBJ databases">
        <authorList>
            <person name="Zhu W."/>
        </authorList>
    </citation>
    <scope>NUCLEOTIDE SEQUENCE [LARGE SCALE GENOMIC DNA]</scope>
    <source>
        <strain evidence="3">CAU 1183</strain>
    </source>
</reference>
<dbReference type="InterPro" id="IPR001387">
    <property type="entry name" value="Cro/C1-type_HTH"/>
</dbReference>
<dbReference type="GO" id="GO:0003677">
    <property type="term" value="F:DNA binding"/>
    <property type="evidence" value="ECO:0007669"/>
    <property type="project" value="InterPro"/>
</dbReference>
<comment type="caution">
    <text evidence="2">The sequence shown here is derived from an EMBL/GenBank/DDBJ whole genome shotgun (WGS) entry which is preliminary data.</text>
</comment>
<gene>
    <name evidence="2" type="ORF">CWR48_03265</name>
</gene>
<organism evidence="2 3">
    <name type="scientific">Oceanobacillus arenosus</name>
    <dbReference type="NCBI Taxonomy" id="1229153"/>
    <lineage>
        <taxon>Bacteria</taxon>
        <taxon>Bacillati</taxon>
        <taxon>Bacillota</taxon>
        <taxon>Bacilli</taxon>
        <taxon>Bacillales</taxon>
        <taxon>Bacillaceae</taxon>
        <taxon>Oceanobacillus</taxon>
    </lineage>
</organism>
<sequence length="83" mass="9546">MNEMNRSRMFKVMGENIRNHRMKQLQTIEELAEKANLDDKNLGEIERGKGFHISTCYQISRALGITVEDIFAGVDEVLTTDDE</sequence>
<dbReference type="SMART" id="SM00530">
    <property type="entry name" value="HTH_XRE"/>
    <property type="match status" value="1"/>
</dbReference>
<dbReference type="SUPFAM" id="SSF47413">
    <property type="entry name" value="lambda repressor-like DNA-binding domains"/>
    <property type="match status" value="1"/>
</dbReference>
<dbReference type="InterPro" id="IPR010982">
    <property type="entry name" value="Lambda_DNA-bd_dom_sf"/>
</dbReference>
<accession>A0A3D8Q2V8</accession>
<dbReference type="OrthoDB" id="371153at2"/>
<evidence type="ECO:0000313" key="2">
    <source>
        <dbReference type="EMBL" id="RDW21435.1"/>
    </source>
</evidence>
<dbReference type="CDD" id="cd00093">
    <property type="entry name" value="HTH_XRE"/>
    <property type="match status" value="1"/>
</dbReference>
<dbReference type="Pfam" id="PF01381">
    <property type="entry name" value="HTH_3"/>
    <property type="match status" value="1"/>
</dbReference>